<dbReference type="SUPFAM" id="SSF53335">
    <property type="entry name" value="S-adenosyl-L-methionine-dependent methyltransferases"/>
    <property type="match status" value="1"/>
</dbReference>
<evidence type="ECO:0000256" key="2">
    <source>
        <dbReference type="SAM" id="MobiDB-lite"/>
    </source>
</evidence>
<dbReference type="Proteomes" id="UP001055172">
    <property type="component" value="Unassembled WGS sequence"/>
</dbReference>
<evidence type="ECO:0000313" key="3">
    <source>
        <dbReference type="EMBL" id="GJC84203.1"/>
    </source>
</evidence>
<reference evidence="3 4" key="1">
    <citation type="submission" date="2021-07" db="EMBL/GenBank/DDBJ databases">
        <title>Genome data of Colletotrichum spaethianum.</title>
        <authorList>
            <person name="Utami Y.D."/>
            <person name="Hiruma K."/>
        </authorList>
    </citation>
    <scope>NUCLEOTIDE SEQUENCE [LARGE SCALE GENOMIC DNA]</scope>
    <source>
        <strain evidence="3 4">MAFF 242679</strain>
    </source>
</reference>
<dbReference type="AlphaFoldDB" id="A0AA37GQ56"/>
<comment type="caution">
    <text evidence="3">The sequence shown here is derived from an EMBL/GenBank/DDBJ whole genome shotgun (WGS) entry which is preliminary data.</text>
</comment>
<proteinExistence type="inferred from homology"/>
<dbReference type="GO" id="GO:0008168">
    <property type="term" value="F:methyltransferase activity"/>
    <property type="evidence" value="ECO:0007669"/>
    <property type="project" value="TreeGrafter"/>
</dbReference>
<dbReference type="EMBL" id="BPPX01000014">
    <property type="protein sequence ID" value="GJC84203.1"/>
    <property type="molecule type" value="Genomic_DNA"/>
</dbReference>
<dbReference type="Pfam" id="PF13489">
    <property type="entry name" value="Methyltransf_23"/>
    <property type="match status" value="1"/>
</dbReference>
<organism evidence="3 4">
    <name type="scientific">Colletotrichum liriopes</name>
    <dbReference type="NCBI Taxonomy" id="708192"/>
    <lineage>
        <taxon>Eukaryota</taxon>
        <taxon>Fungi</taxon>
        <taxon>Dikarya</taxon>
        <taxon>Ascomycota</taxon>
        <taxon>Pezizomycotina</taxon>
        <taxon>Sordariomycetes</taxon>
        <taxon>Hypocreomycetidae</taxon>
        <taxon>Glomerellales</taxon>
        <taxon>Glomerellaceae</taxon>
        <taxon>Colletotrichum</taxon>
        <taxon>Colletotrichum spaethianum species complex</taxon>
    </lineage>
</organism>
<comment type="similarity">
    <text evidence="1">Belongs to the methyltransferase superfamily. LaeA methyltransferase family.</text>
</comment>
<gene>
    <name evidence="3" type="ORF">ColLi_07041</name>
</gene>
<sequence>MSSNGAPAAEHPTGAIEAAAGPVEEGELDPEDWDASSVDSASLSSSVYSHEYENGRRYHSYRHGRYPLPNDDQEQGRENMKHVMNLELTRYVRGHTNAIWINVAILQDGKLFYAPIGDNPHKIIDVGTGTVTDLFPTASVLGIDLSPIQPGWVPSNVKFLVDDAEDDWLNGDDFDFVHFRMMSMSLKKIDKVIGNSYKHLKTGGWIEFQELHGQVNCDDGTVAEDDPVKRFWELGNEAFGLFGLHFHNARDLGPHLEAAGFKNIQCEVKKVPIGTWPKNNTLRLVGKYMKEAAVGVAAAFVGKPFEALGLSEVERQVWLATIKKALEDRSKHRYFNQYFWYAQKPEDAPKNDGPDAGSSDDEAA</sequence>
<protein>
    <submittedName>
        <fullName evidence="3">Secondary metabolism regulator LAE1</fullName>
    </submittedName>
</protein>
<dbReference type="PANTHER" id="PTHR43591:SF10">
    <property type="entry name" value="ABC TRANSMEMBRANE TYPE-1 DOMAIN-CONTAINING PROTEIN-RELATED"/>
    <property type="match status" value="1"/>
</dbReference>
<feature type="region of interest" description="Disordered" evidence="2">
    <location>
        <begin position="345"/>
        <end position="364"/>
    </location>
</feature>
<dbReference type="CDD" id="cd02440">
    <property type="entry name" value="AdoMet_MTases"/>
    <property type="match status" value="1"/>
</dbReference>
<feature type="compositionally biased region" description="Acidic residues" evidence="2">
    <location>
        <begin position="24"/>
        <end position="34"/>
    </location>
</feature>
<feature type="compositionally biased region" description="Low complexity" evidence="2">
    <location>
        <begin position="35"/>
        <end position="46"/>
    </location>
</feature>
<dbReference type="PANTHER" id="PTHR43591">
    <property type="entry name" value="METHYLTRANSFERASE"/>
    <property type="match status" value="1"/>
</dbReference>
<accession>A0AA37GQ56</accession>
<evidence type="ECO:0000256" key="1">
    <source>
        <dbReference type="ARBA" id="ARBA00038158"/>
    </source>
</evidence>
<dbReference type="InterPro" id="IPR029063">
    <property type="entry name" value="SAM-dependent_MTases_sf"/>
</dbReference>
<name>A0AA37GQ56_9PEZI</name>
<dbReference type="Gene3D" id="3.40.50.150">
    <property type="entry name" value="Vaccinia Virus protein VP39"/>
    <property type="match status" value="1"/>
</dbReference>
<keyword evidence="4" id="KW-1185">Reference proteome</keyword>
<evidence type="ECO:0000313" key="4">
    <source>
        <dbReference type="Proteomes" id="UP001055172"/>
    </source>
</evidence>
<feature type="region of interest" description="Disordered" evidence="2">
    <location>
        <begin position="1"/>
        <end position="46"/>
    </location>
</feature>